<dbReference type="EMBL" id="KV454294">
    <property type="protein sequence ID" value="ODQ72905.1"/>
    <property type="molecule type" value="Genomic_DNA"/>
</dbReference>
<dbReference type="InterPro" id="IPR009332">
    <property type="entry name" value="Med22"/>
</dbReference>
<evidence type="ECO:0000256" key="3">
    <source>
        <dbReference type="ARBA" id="ARBA00023015"/>
    </source>
</evidence>
<accession>A0A1E3Q5B3</accession>
<reference evidence="6 7" key="1">
    <citation type="journal article" date="2016" name="Proc. Natl. Acad. Sci. U.S.A.">
        <title>Comparative genomics of biotechnologically important yeasts.</title>
        <authorList>
            <person name="Riley R."/>
            <person name="Haridas S."/>
            <person name="Wolfe K.H."/>
            <person name="Lopes M.R."/>
            <person name="Hittinger C.T."/>
            <person name="Goeker M."/>
            <person name="Salamov A.A."/>
            <person name="Wisecaver J.H."/>
            <person name="Long T.M."/>
            <person name="Calvey C.H."/>
            <person name="Aerts A.L."/>
            <person name="Barry K.W."/>
            <person name="Choi C."/>
            <person name="Clum A."/>
            <person name="Coughlan A.Y."/>
            <person name="Deshpande S."/>
            <person name="Douglass A.P."/>
            <person name="Hanson S.J."/>
            <person name="Klenk H.-P."/>
            <person name="LaButti K.M."/>
            <person name="Lapidus A."/>
            <person name="Lindquist E.A."/>
            <person name="Lipzen A.M."/>
            <person name="Meier-Kolthoff J.P."/>
            <person name="Ohm R.A."/>
            <person name="Otillar R.P."/>
            <person name="Pangilinan J.L."/>
            <person name="Peng Y."/>
            <person name="Rokas A."/>
            <person name="Rosa C.A."/>
            <person name="Scheuner C."/>
            <person name="Sibirny A.A."/>
            <person name="Slot J.C."/>
            <person name="Stielow J.B."/>
            <person name="Sun H."/>
            <person name="Kurtzman C.P."/>
            <person name="Blackwell M."/>
            <person name="Grigoriev I.V."/>
            <person name="Jeffries T.W."/>
        </authorList>
    </citation>
    <scope>NUCLEOTIDE SEQUENCE [LARGE SCALE GENOMIC DNA]</scope>
    <source>
        <strain evidence="6 7">NRRL Y-11557</strain>
    </source>
</reference>
<organism evidence="6 7">
    <name type="scientific">Lipomyces starkeyi NRRL Y-11557</name>
    <dbReference type="NCBI Taxonomy" id="675824"/>
    <lineage>
        <taxon>Eukaryota</taxon>
        <taxon>Fungi</taxon>
        <taxon>Dikarya</taxon>
        <taxon>Ascomycota</taxon>
        <taxon>Saccharomycotina</taxon>
        <taxon>Lipomycetes</taxon>
        <taxon>Lipomycetales</taxon>
        <taxon>Lipomycetaceae</taxon>
        <taxon>Lipomyces</taxon>
    </lineage>
</organism>
<keyword evidence="5" id="KW-0539">Nucleus</keyword>
<evidence type="ECO:0000256" key="5">
    <source>
        <dbReference type="ARBA" id="ARBA00023242"/>
    </source>
</evidence>
<evidence type="ECO:0000256" key="4">
    <source>
        <dbReference type="ARBA" id="ARBA00023163"/>
    </source>
</evidence>
<dbReference type="Gene3D" id="6.10.280.160">
    <property type="entry name" value="Mediator of RNA polymerase II transcription subunit 22"/>
    <property type="match status" value="1"/>
</dbReference>
<comment type="similarity">
    <text evidence="2">Belongs to the Mediator complex subunit 22 family.</text>
</comment>
<keyword evidence="3" id="KW-0805">Transcription regulation</keyword>
<evidence type="ECO:0000313" key="6">
    <source>
        <dbReference type="EMBL" id="ODQ72905.1"/>
    </source>
</evidence>
<evidence type="ECO:0000313" key="7">
    <source>
        <dbReference type="Proteomes" id="UP000094385"/>
    </source>
</evidence>
<dbReference type="Pfam" id="PF06179">
    <property type="entry name" value="Med22"/>
    <property type="match status" value="1"/>
</dbReference>
<dbReference type="GO" id="GO:0006357">
    <property type="term" value="P:regulation of transcription by RNA polymerase II"/>
    <property type="evidence" value="ECO:0007669"/>
    <property type="project" value="InterPro"/>
</dbReference>
<evidence type="ECO:0000256" key="1">
    <source>
        <dbReference type="ARBA" id="ARBA00004123"/>
    </source>
</evidence>
<name>A0A1E3Q5B3_LIPST</name>
<gene>
    <name evidence="6" type="ORF">LIPSTDRAFT_3265</name>
</gene>
<evidence type="ECO:0000256" key="2">
    <source>
        <dbReference type="ARBA" id="ARBA00005942"/>
    </source>
</evidence>
<keyword evidence="7" id="KW-1185">Reference proteome</keyword>
<sequence length="99" mass="10998">MSTITPNPIQQSQQRIITINQRINEAANTIVSDYTSIVALAPVAGKDRTTTATETYEIEFHATSIVRAIEDLLMVSRSLKESWILGQVASSFQMNDERA</sequence>
<dbReference type="GO" id="GO:0003712">
    <property type="term" value="F:transcription coregulator activity"/>
    <property type="evidence" value="ECO:0007669"/>
    <property type="project" value="InterPro"/>
</dbReference>
<proteinExistence type="inferred from homology"/>
<comment type="subcellular location">
    <subcellularLocation>
        <location evidence="1">Nucleus</location>
    </subcellularLocation>
</comment>
<keyword evidence="4" id="KW-0804">Transcription</keyword>
<dbReference type="OrthoDB" id="203279at2759"/>
<protein>
    <recommendedName>
        <fullName evidence="8">Mediator of RNA polymerase II transcription subunit 22</fullName>
    </recommendedName>
</protein>
<dbReference type="STRING" id="675824.A0A1E3Q5B3"/>
<dbReference type="PANTHER" id="PTHR12434">
    <property type="entry name" value="MEDIATOR OF RNA POLYMERASE II TRANSCRIPTION SUBUNIT 22"/>
    <property type="match status" value="1"/>
</dbReference>
<dbReference type="AlphaFoldDB" id="A0A1E3Q5B3"/>
<evidence type="ECO:0008006" key="8">
    <source>
        <dbReference type="Google" id="ProtNLM"/>
    </source>
</evidence>
<dbReference type="Proteomes" id="UP000094385">
    <property type="component" value="Unassembled WGS sequence"/>
</dbReference>
<dbReference type="PANTHER" id="PTHR12434:SF6">
    <property type="entry name" value="MEDIATOR OF RNA POLYMERASE II TRANSCRIPTION SUBUNIT 22"/>
    <property type="match status" value="1"/>
</dbReference>
<dbReference type="GO" id="GO:0016592">
    <property type="term" value="C:mediator complex"/>
    <property type="evidence" value="ECO:0007669"/>
    <property type="project" value="InterPro"/>
</dbReference>